<dbReference type="KEGG" id="tee:Tel_09235"/>
<evidence type="ECO:0000313" key="2">
    <source>
        <dbReference type="Proteomes" id="UP000055136"/>
    </source>
</evidence>
<dbReference type="Proteomes" id="UP000055136">
    <property type="component" value="Chromosome"/>
</dbReference>
<gene>
    <name evidence="1" type="ORF">Tel_09235</name>
</gene>
<dbReference type="AlphaFoldDB" id="A0A0S2TDV8"/>
<accession>A0A0S2TDV8</accession>
<organism evidence="1 2">
    <name type="scientific">Candidatus Tenderia electrophaga</name>
    <dbReference type="NCBI Taxonomy" id="1748243"/>
    <lineage>
        <taxon>Bacteria</taxon>
        <taxon>Pseudomonadati</taxon>
        <taxon>Pseudomonadota</taxon>
        <taxon>Gammaproteobacteria</taxon>
        <taxon>Candidatus Tenderiales</taxon>
        <taxon>Candidatus Tenderiaceae</taxon>
        <taxon>Candidatus Tenderia</taxon>
    </lineage>
</organism>
<dbReference type="EMBL" id="CP013099">
    <property type="protein sequence ID" value="ALP53322.1"/>
    <property type="molecule type" value="Genomic_DNA"/>
</dbReference>
<reference evidence="1" key="1">
    <citation type="submission" date="2015-10" db="EMBL/GenBank/DDBJ databases">
        <title>Description of Candidatus Tenderia electrophaga gen. nov, sp. nov., an Uncultivated Electroautotroph from a Biocathode Enrichment.</title>
        <authorList>
            <person name="Eddie B.J."/>
            <person name="Malanoski A.P."/>
            <person name="Wang Z."/>
            <person name="Hall R.J."/>
            <person name="Oh S.D."/>
            <person name="Heiner C."/>
            <person name="Lin B."/>
            <person name="Strycharz-Glaven S.M."/>
        </authorList>
    </citation>
    <scope>NUCLEOTIDE SEQUENCE [LARGE SCALE GENOMIC DNA]</scope>
    <source>
        <strain evidence="1">NRL1</strain>
    </source>
</reference>
<name>A0A0S2TDV8_9GAMM</name>
<keyword evidence="2" id="KW-1185">Reference proteome</keyword>
<protein>
    <submittedName>
        <fullName evidence="1">Uncharacterized protein</fullName>
    </submittedName>
</protein>
<evidence type="ECO:0000313" key="1">
    <source>
        <dbReference type="EMBL" id="ALP53322.1"/>
    </source>
</evidence>
<sequence>MVALDALKLIHTPSPGVREAIFVVEQAVLRRTRIRHTKRRPVRKLHSLAASSGPEYSSTANVFDMTSLFQMLLWQ</sequence>
<proteinExistence type="predicted"/>